<dbReference type="EMBL" id="BMAT01002974">
    <property type="protein sequence ID" value="GFS17854.1"/>
    <property type="molecule type" value="Genomic_DNA"/>
</dbReference>
<evidence type="ECO:0000313" key="2">
    <source>
        <dbReference type="Proteomes" id="UP000762676"/>
    </source>
</evidence>
<reference evidence="1 2" key="1">
    <citation type="journal article" date="2021" name="Elife">
        <title>Chloroplast acquisition without the gene transfer in kleptoplastic sea slugs, Plakobranchus ocellatus.</title>
        <authorList>
            <person name="Maeda T."/>
            <person name="Takahashi S."/>
            <person name="Yoshida T."/>
            <person name="Shimamura S."/>
            <person name="Takaki Y."/>
            <person name="Nagai Y."/>
            <person name="Toyoda A."/>
            <person name="Suzuki Y."/>
            <person name="Arimoto A."/>
            <person name="Ishii H."/>
            <person name="Satoh N."/>
            <person name="Nishiyama T."/>
            <person name="Hasebe M."/>
            <person name="Maruyama T."/>
            <person name="Minagawa J."/>
            <person name="Obokata J."/>
            <person name="Shigenobu S."/>
        </authorList>
    </citation>
    <scope>NUCLEOTIDE SEQUENCE [LARGE SCALE GENOMIC DNA]</scope>
</reference>
<dbReference type="Proteomes" id="UP000762676">
    <property type="component" value="Unassembled WGS sequence"/>
</dbReference>
<organism evidence="1 2">
    <name type="scientific">Elysia marginata</name>
    <dbReference type="NCBI Taxonomy" id="1093978"/>
    <lineage>
        <taxon>Eukaryota</taxon>
        <taxon>Metazoa</taxon>
        <taxon>Spiralia</taxon>
        <taxon>Lophotrochozoa</taxon>
        <taxon>Mollusca</taxon>
        <taxon>Gastropoda</taxon>
        <taxon>Heterobranchia</taxon>
        <taxon>Euthyneura</taxon>
        <taxon>Panpulmonata</taxon>
        <taxon>Sacoglossa</taxon>
        <taxon>Placobranchoidea</taxon>
        <taxon>Plakobranchidae</taxon>
        <taxon>Elysia</taxon>
    </lineage>
</organism>
<proteinExistence type="predicted"/>
<comment type="caution">
    <text evidence="1">The sequence shown here is derived from an EMBL/GenBank/DDBJ whole genome shotgun (WGS) entry which is preliminary data.</text>
</comment>
<sequence length="276" mass="31005">MTRHNRLRHHMNRIIKVGDTNLYSCREAAETAEHELQNCQRCDTLQQSVCNKAVDMTTKLYGPFMGWTERQPSLPKPELHFYTKSIGEQDKEEEEALGSRLSMPIFPDFYGSLQHEYRASQDGHGHVVFGFRLCHHGDKPHDDGHQKEGVDAILQGAAVQVPVDGERLHQEEACIGYVVKVCSAPVTGEGRERAQQTHLGQGSSEQSECYSGVLLDQHVVTAVCEVAIGKLDWDVQHSDQQMGEAKQSQGENMGRSIAKSVCDTQLFLVQIRPYFN</sequence>
<name>A0AAV4J565_9GAST</name>
<protein>
    <submittedName>
        <fullName evidence="1">Uncharacterized protein</fullName>
    </submittedName>
</protein>
<keyword evidence="2" id="KW-1185">Reference proteome</keyword>
<gene>
    <name evidence="1" type="ORF">ElyMa_001506700</name>
</gene>
<dbReference type="AlphaFoldDB" id="A0AAV4J565"/>
<evidence type="ECO:0000313" key="1">
    <source>
        <dbReference type="EMBL" id="GFS17854.1"/>
    </source>
</evidence>
<accession>A0AAV4J565</accession>